<gene>
    <name evidence="1" type="ORF">H0G86_011121</name>
</gene>
<protein>
    <submittedName>
        <fullName evidence="1">Uncharacterized protein</fullName>
    </submittedName>
</protein>
<keyword evidence="2" id="KW-1185">Reference proteome</keyword>
<sequence>MCGTEAHWCRHKLQAGCSRSRSGSPLNSFRPWHPSSHLPADRLRKAHSMSRSIAGYGPPGSGLHGRVVTVQAANHFEGHLENPRSPAVSGSVRRSILRLLLAPGTFGLSRPVGLSASAPHT</sequence>
<dbReference type="EMBL" id="CP075869">
    <property type="protein sequence ID" value="QYT04195.1"/>
    <property type="molecule type" value="Genomic_DNA"/>
</dbReference>
<name>A0A8G0LQ58_9HYPO</name>
<evidence type="ECO:0000313" key="2">
    <source>
        <dbReference type="Proteomes" id="UP000826661"/>
    </source>
</evidence>
<proteinExistence type="predicted"/>
<dbReference type="Proteomes" id="UP000826661">
    <property type="component" value="Chromosome VI"/>
</dbReference>
<accession>A0A8G0LQ58</accession>
<reference evidence="1 2" key="1">
    <citation type="journal article" date="2021" name="BMC Genomics">
        <title>Telomere-to-telomere genome assembly of asparaginase-producing Trichoderma simmonsii.</title>
        <authorList>
            <person name="Chung D."/>
            <person name="Kwon Y.M."/>
            <person name="Yang Y."/>
        </authorList>
    </citation>
    <scope>NUCLEOTIDE SEQUENCE [LARGE SCALE GENOMIC DNA]</scope>
    <source>
        <strain evidence="1 2">GH-Sj1</strain>
    </source>
</reference>
<organism evidence="1 2">
    <name type="scientific">Trichoderma simmonsii</name>
    <dbReference type="NCBI Taxonomy" id="1491479"/>
    <lineage>
        <taxon>Eukaryota</taxon>
        <taxon>Fungi</taxon>
        <taxon>Dikarya</taxon>
        <taxon>Ascomycota</taxon>
        <taxon>Pezizomycotina</taxon>
        <taxon>Sordariomycetes</taxon>
        <taxon>Hypocreomycetidae</taxon>
        <taxon>Hypocreales</taxon>
        <taxon>Hypocreaceae</taxon>
        <taxon>Trichoderma</taxon>
    </lineage>
</organism>
<dbReference type="AlphaFoldDB" id="A0A8G0LQ58"/>
<evidence type="ECO:0000313" key="1">
    <source>
        <dbReference type="EMBL" id="QYT04195.1"/>
    </source>
</evidence>